<evidence type="ECO:0000256" key="5">
    <source>
        <dbReference type="ARBA" id="ARBA00022692"/>
    </source>
</evidence>
<dbReference type="PANTHER" id="PTHR30269:SF37">
    <property type="entry name" value="MEMBRANE TRANSPORTER PROTEIN"/>
    <property type="match status" value="1"/>
</dbReference>
<keyword evidence="3" id="KW-0813">Transport</keyword>
<comment type="subcellular location">
    <subcellularLocation>
        <location evidence="1 8">Cell membrane</location>
        <topology evidence="1 8">Multi-pass membrane protein</topology>
    </subcellularLocation>
</comment>
<name>A0A494WUR5_9FIRM</name>
<feature type="transmembrane region" description="Helical" evidence="8">
    <location>
        <begin position="183"/>
        <end position="202"/>
    </location>
</feature>
<feature type="transmembrane region" description="Helical" evidence="8">
    <location>
        <begin position="86"/>
        <end position="106"/>
    </location>
</feature>
<feature type="transmembrane region" description="Helical" evidence="8">
    <location>
        <begin position="236"/>
        <end position="254"/>
    </location>
</feature>
<organism evidence="9 10">
    <name type="scientific">Desulfofundulus salinus</name>
    <dbReference type="NCBI Taxonomy" id="2419843"/>
    <lineage>
        <taxon>Bacteria</taxon>
        <taxon>Bacillati</taxon>
        <taxon>Bacillota</taxon>
        <taxon>Clostridia</taxon>
        <taxon>Eubacteriales</taxon>
        <taxon>Peptococcaceae</taxon>
        <taxon>Desulfofundulus</taxon>
    </lineage>
</organism>
<keyword evidence="7 8" id="KW-0472">Membrane</keyword>
<keyword evidence="10" id="KW-1185">Reference proteome</keyword>
<evidence type="ECO:0000256" key="2">
    <source>
        <dbReference type="ARBA" id="ARBA00009142"/>
    </source>
</evidence>
<keyword evidence="4 8" id="KW-1003">Cell membrane</keyword>
<dbReference type="GO" id="GO:0005886">
    <property type="term" value="C:plasma membrane"/>
    <property type="evidence" value="ECO:0007669"/>
    <property type="project" value="UniProtKB-SubCell"/>
</dbReference>
<dbReference type="PANTHER" id="PTHR30269">
    <property type="entry name" value="TRANSMEMBRANE PROTEIN YFCA"/>
    <property type="match status" value="1"/>
</dbReference>
<dbReference type="InterPro" id="IPR002781">
    <property type="entry name" value="TM_pro_TauE-like"/>
</dbReference>
<dbReference type="Proteomes" id="UP000271256">
    <property type="component" value="Unassembled WGS sequence"/>
</dbReference>
<accession>A0A494WUR5</accession>
<dbReference type="Pfam" id="PF01925">
    <property type="entry name" value="TauE"/>
    <property type="match status" value="1"/>
</dbReference>
<protein>
    <recommendedName>
        <fullName evidence="8">Probable membrane transporter protein</fullName>
    </recommendedName>
</protein>
<evidence type="ECO:0000256" key="4">
    <source>
        <dbReference type="ARBA" id="ARBA00022475"/>
    </source>
</evidence>
<feature type="transmembrane region" description="Helical" evidence="8">
    <location>
        <begin position="112"/>
        <end position="133"/>
    </location>
</feature>
<keyword evidence="6 8" id="KW-1133">Transmembrane helix</keyword>
<sequence length="258" mass="27598">MFFLFSYDRLGGMAMLFSVSWLVAALAVTMATTLQAVTGFGAALVLVPLLVLAYDAHTAVCMTMVISFCSLALLTYQVRKNIIKPMARNLSLGGLAGIPLGAYVFIHFDVTRLKIIIALVTLAFALALLLDWVPRRSFGSWTEAAVGAAGGFLGASVSMPGPPVVLFLNHQGVPKEQFRATTAAYFCLVYPASLLLLLAVQALDRQTILTALSLVPFALLGQMVGLGIFPRVSQELFRRGVPLLVTAVALYSLATTLL</sequence>
<keyword evidence="5 8" id="KW-0812">Transmembrane</keyword>
<evidence type="ECO:0000313" key="10">
    <source>
        <dbReference type="Proteomes" id="UP000271256"/>
    </source>
</evidence>
<evidence type="ECO:0000313" key="9">
    <source>
        <dbReference type="EMBL" id="RKO65872.1"/>
    </source>
</evidence>
<gene>
    <name evidence="9" type="ORF">D7024_02150</name>
</gene>
<proteinExistence type="inferred from homology"/>
<dbReference type="AlphaFoldDB" id="A0A494WUR5"/>
<evidence type="ECO:0000256" key="3">
    <source>
        <dbReference type="ARBA" id="ARBA00022448"/>
    </source>
</evidence>
<feature type="transmembrane region" description="Helical" evidence="8">
    <location>
        <begin position="52"/>
        <end position="74"/>
    </location>
</feature>
<evidence type="ECO:0000256" key="7">
    <source>
        <dbReference type="ARBA" id="ARBA00023136"/>
    </source>
</evidence>
<evidence type="ECO:0000256" key="8">
    <source>
        <dbReference type="RuleBase" id="RU363041"/>
    </source>
</evidence>
<evidence type="ECO:0000256" key="6">
    <source>
        <dbReference type="ARBA" id="ARBA00022989"/>
    </source>
</evidence>
<reference evidence="9 10" key="1">
    <citation type="submission" date="2018-10" db="EMBL/GenBank/DDBJ databases">
        <authorList>
            <person name="Grouzdev D.S."/>
            <person name="Krutkina M.S."/>
            <person name="Tourova T.P."/>
            <person name="Nazina T.N."/>
        </authorList>
    </citation>
    <scope>NUCLEOTIDE SEQUENCE [LARGE SCALE GENOMIC DNA]</scope>
    <source>
        <strain evidence="9 10">435</strain>
    </source>
</reference>
<dbReference type="OrthoDB" id="7843147at2"/>
<evidence type="ECO:0000256" key="1">
    <source>
        <dbReference type="ARBA" id="ARBA00004651"/>
    </source>
</evidence>
<feature type="transmembrane region" description="Helical" evidence="8">
    <location>
        <begin position="208"/>
        <end position="229"/>
    </location>
</feature>
<dbReference type="EMBL" id="RBWE01000001">
    <property type="protein sequence ID" value="RKO65872.1"/>
    <property type="molecule type" value="Genomic_DNA"/>
</dbReference>
<comment type="caution">
    <text evidence="9">The sequence shown here is derived from an EMBL/GenBank/DDBJ whole genome shotgun (WGS) entry which is preliminary data.</text>
</comment>
<comment type="similarity">
    <text evidence="2 8">Belongs to the 4-toluene sulfonate uptake permease (TSUP) (TC 2.A.102) family.</text>
</comment>
<dbReference type="InterPro" id="IPR052017">
    <property type="entry name" value="TSUP"/>
</dbReference>